<organism evidence="1 2">
    <name type="scientific">Kroppenstedtia guangzhouensis</name>
    <dbReference type="NCBI Taxonomy" id="1274356"/>
    <lineage>
        <taxon>Bacteria</taxon>
        <taxon>Bacillati</taxon>
        <taxon>Bacillota</taxon>
        <taxon>Bacilli</taxon>
        <taxon>Bacillales</taxon>
        <taxon>Thermoactinomycetaceae</taxon>
        <taxon>Kroppenstedtia</taxon>
    </lineage>
</organism>
<sequence length="251" mass="28151">MDIHTGELGPQSEEEWSRNQSEQTLFDYLSYDLRILKSVGIPATGITSPVDFGKGNEQNYVNAVMNAVGDVSEANVSWYFLHETDGEPAKLEAQVHLKSGEPQGCVHIPGTVPDFMMHLFNKPHSAGCFQEIADLYISADGTRGVIVDQIQANSEVISILVHWPALYTNGRYTGIRLLREVLRRMKEHFSDVSNLDDSSSIVKARGLQYKVEDVSDWNVTDGGVGIMIGRWYRGNPALPYLWIGKNHEFHR</sequence>
<protein>
    <submittedName>
        <fullName evidence="1">Uncharacterized protein</fullName>
    </submittedName>
</protein>
<evidence type="ECO:0000313" key="2">
    <source>
        <dbReference type="Proteomes" id="UP000617979"/>
    </source>
</evidence>
<proteinExistence type="predicted"/>
<gene>
    <name evidence="1" type="ORF">GCM10007416_23270</name>
</gene>
<reference evidence="2" key="1">
    <citation type="journal article" date="2019" name="Int. J. Syst. Evol. Microbiol.">
        <title>The Global Catalogue of Microorganisms (GCM) 10K type strain sequencing project: providing services to taxonomists for standard genome sequencing and annotation.</title>
        <authorList>
            <consortium name="The Broad Institute Genomics Platform"/>
            <consortium name="The Broad Institute Genome Sequencing Center for Infectious Disease"/>
            <person name="Wu L."/>
            <person name="Ma J."/>
        </authorList>
    </citation>
    <scope>NUCLEOTIDE SEQUENCE [LARGE SCALE GENOMIC DNA]</scope>
    <source>
        <strain evidence="2">CGMCC 1.12404</strain>
    </source>
</reference>
<evidence type="ECO:0000313" key="1">
    <source>
        <dbReference type="EMBL" id="GGA49534.1"/>
    </source>
</evidence>
<comment type="caution">
    <text evidence="1">The sequence shown here is derived from an EMBL/GenBank/DDBJ whole genome shotgun (WGS) entry which is preliminary data.</text>
</comment>
<keyword evidence="2" id="KW-1185">Reference proteome</keyword>
<dbReference type="EMBL" id="BMEX01000008">
    <property type="protein sequence ID" value="GGA49534.1"/>
    <property type="molecule type" value="Genomic_DNA"/>
</dbReference>
<name>A0ABQ1GT30_9BACL</name>
<accession>A0ABQ1GT30</accession>
<dbReference type="Proteomes" id="UP000617979">
    <property type="component" value="Unassembled WGS sequence"/>
</dbReference>